<dbReference type="PROSITE" id="PS00028">
    <property type="entry name" value="ZINC_FINGER_C2H2_1"/>
    <property type="match status" value="5"/>
</dbReference>
<dbReference type="Proteomes" id="UP000762676">
    <property type="component" value="Unassembled WGS sequence"/>
</dbReference>
<keyword evidence="4 10" id="KW-0863">Zinc-finger</keyword>
<organism evidence="13 14">
    <name type="scientific">Elysia marginata</name>
    <dbReference type="NCBI Taxonomy" id="1093978"/>
    <lineage>
        <taxon>Eukaryota</taxon>
        <taxon>Metazoa</taxon>
        <taxon>Spiralia</taxon>
        <taxon>Lophotrochozoa</taxon>
        <taxon>Mollusca</taxon>
        <taxon>Gastropoda</taxon>
        <taxon>Heterobranchia</taxon>
        <taxon>Euthyneura</taxon>
        <taxon>Panpulmonata</taxon>
        <taxon>Sacoglossa</taxon>
        <taxon>Placobranchoidea</taxon>
        <taxon>Plakobranchidae</taxon>
        <taxon>Elysia</taxon>
    </lineage>
</organism>
<dbReference type="GO" id="GO:0008270">
    <property type="term" value="F:zinc ion binding"/>
    <property type="evidence" value="ECO:0007669"/>
    <property type="project" value="UniProtKB-KW"/>
</dbReference>
<evidence type="ECO:0000256" key="6">
    <source>
        <dbReference type="ARBA" id="ARBA00023015"/>
    </source>
</evidence>
<evidence type="ECO:0000256" key="8">
    <source>
        <dbReference type="ARBA" id="ARBA00023163"/>
    </source>
</evidence>
<dbReference type="Pfam" id="PF13465">
    <property type="entry name" value="zf-H2C2_2"/>
    <property type="match status" value="1"/>
</dbReference>
<comment type="caution">
    <text evidence="13">The sequence shown here is derived from an EMBL/GenBank/DDBJ whole genome shotgun (WGS) entry which is preliminary data.</text>
</comment>
<evidence type="ECO:0000256" key="9">
    <source>
        <dbReference type="ARBA" id="ARBA00023242"/>
    </source>
</evidence>
<evidence type="ECO:0000256" key="2">
    <source>
        <dbReference type="ARBA" id="ARBA00022723"/>
    </source>
</evidence>
<keyword evidence="8" id="KW-0804">Transcription</keyword>
<dbReference type="FunFam" id="3.30.160.60:FF:000624">
    <property type="entry name" value="zinc finger protein 697"/>
    <property type="match status" value="1"/>
</dbReference>
<proteinExistence type="predicted"/>
<evidence type="ECO:0000256" key="5">
    <source>
        <dbReference type="ARBA" id="ARBA00022833"/>
    </source>
</evidence>
<evidence type="ECO:0000256" key="11">
    <source>
        <dbReference type="SAM" id="MobiDB-lite"/>
    </source>
</evidence>
<dbReference type="FunFam" id="3.30.160.60:FF:000065">
    <property type="entry name" value="B-cell CLL/lymphoma 6, member B"/>
    <property type="match status" value="2"/>
</dbReference>
<keyword evidence="2" id="KW-0479">Metal-binding</keyword>
<sequence>MNTYLGDAFSCDPDKNDDPYAEKDGNLIIDLGEKIFHCSECNKSFTHQVFLDIHIKTHYRGNGSSKPDHQKIGSGSSSGSDCQSTVGRLRTKKQAGDRPYSCEVCGKSFARSTHLVQHMRVHTGDKPYSCDICGKRFARGVHLSDHKRLHSGERPYVCGYCGKDFSQRSHLTQHMRIHTGEKPYKCDGCDKSFTDSSTLNRHRKKHIAERMG</sequence>
<dbReference type="EMBL" id="BMAT01013228">
    <property type="protein sequence ID" value="GFS07927.1"/>
    <property type="molecule type" value="Genomic_DNA"/>
</dbReference>
<keyword evidence="5" id="KW-0862">Zinc</keyword>
<evidence type="ECO:0000256" key="1">
    <source>
        <dbReference type="ARBA" id="ARBA00004123"/>
    </source>
</evidence>
<dbReference type="GO" id="GO:0000978">
    <property type="term" value="F:RNA polymerase II cis-regulatory region sequence-specific DNA binding"/>
    <property type="evidence" value="ECO:0007669"/>
    <property type="project" value="TreeGrafter"/>
</dbReference>
<dbReference type="SMART" id="SM00355">
    <property type="entry name" value="ZnF_C2H2"/>
    <property type="match status" value="5"/>
</dbReference>
<keyword evidence="6" id="KW-0805">Transcription regulation</keyword>
<dbReference type="PANTHER" id="PTHR24384:SF189">
    <property type="entry name" value="C2H2-TYPE DOMAIN-CONTAINING PROTEIN-RELATED"/>
    <property type="match status" value="1"/>
</dbReference>
<keyword evidence="3" id="KW-0677">Repeat</keyword>
<reference evidence="13 14" key="1">
    <citation type="journal article" date="2021" name="Elife">
        <title>Chloroplast acquisition without the gene transfer in kleptoplastic sea slugs, Plakobranchus ocellatus.</title>
        <authorList>
            <person name="Maeda T."/>
            <person name="Takahashi S."/>
            <person name="Yoshida T."/>
            <person name="Shimamura S."/>
            <person name="Takaki Y."/>
            <person name="Nagai Y."/>
            <person name="Toyoda A."/>
            <person name="Suzuki Y."/>
            <person name="Arimoto A."/>
            <person name="Ishii H."/>
            <person name="Satoh N."/>
            <person name="Nishiyama T."/>
            <person name="Hasebe M."/>
            <person name="Maruyama T."/>
            <person name="Minagawa J."/>
            <person name="Obokata J."/>
            <person name="Shigenobu S."/>
        </authorList>
    </citation>
    <scope>NUCLEOTIDE SEQUENCE [LARGE SCALE GENOMIC DNA]</scope>
</reference>
<name>A0AAV4IFV6_9GAST</name>
<protein>
    <submittedName>
        <fullName evidence="13">Zinc finger protein 287</fullName>
    </submittedName>
</protein>
<dbReference type="GO" id="GO:0000981">
    <property type="term" value="F:DNA-binding transcription factor activity, RNA polymerase II-specific"/>
    <property type="evidence" value="ECO:0007669"/>
    <property type="project" value="TreeGrafter"/>
</dbReference>
<gene>
    <name evidence="13" type="ORF">ElyMa_006581000</name>
</gene>
<feature type="domain" description="C2H2-type" evidence="12">
    <location>
        <begin position="100"/>
        <end position="127"/>
    </location>
</feature>
<feature type="domain" description="C2H2-type" evidence="12">
    <location>
        <begin position="128"/>
        <end position="155"/>
    </location>
</feature>
<dbReference type="SUPFAM" id="SSF57667">
    <property type="entry name" value="beta-beta-alpha zinc fingers"/>
    <property type="match status" value="3"/>
</dbReference>
<dbReference type="PROSITE" id="PS50157">
    <property type="entry name" value="ZINC_FINGER_C2H2_2"/>
    <property type="match status" value="5"/>
</dbReference>
<dbReference type="GO" id="GO:0005694">
    <property type="term" value="C:chromosome"/>
    <property type="evidence" value="ECO:0007669"/>
    <property type="project" value="UniProtKB-ARBA"/>
</dbReference>
<feature type="region of interest" description="Disordered" evidence="11">
    <location>
        <begin position="61"/>
        <end position="92"/>
    </location>
</feature>
<evidence type="ECO:0000256" key="7">
    <source>
        <dbReference type="ARBA" id="ARBA00023125"/>
    </source>
</evidence>
<dbReference type="AlphaFoldDB" id="A0AAV4IFV6"/>
<evidence type="ECO:0000313" key="13">
    <source>
        <dbReference type="EMBL" id="GFS07927.1"/>
    </source>
</evidence>
<evidence type="ECO:0000256" key="3">
    <source>
        <dbReference type="ARBA" id="ARBA00022737"/>
    </source>
</evidence>
<dbReference type="Pfam" id="PF00096">
    <property type="entry name" value="zf-C2H2"/>
    <property type="match status" value="3"/>
</dbReference>
<evidence type="ECO:0000313" key="14">
    <source>
        <dbReference type="Proteomes" id="UP000762676"/>
    </source>
</evidence>
<dbReference type="FunFam" id="3.30.160.60:FF:001498">
    <property type="entry name" value="Zinc finger protein 404"/>
    <property type="match status" value="1"/>
</dbReference>
<dbReference type="GO" id="GO:0005634">
    <property type="term" value="C:nucleus"/>
    <property type="evidence" value="ECO:0007669"/>
    <property type="project" value="UniProtKB-SubCell"/>
</dbReference>
<accession>A0AAV4IFV6</accession>
<keyword evidence="7" id="KW-0238">DNA-binding</keyword>
<dbReference type="InterPro" id="IPR036236">
    <property type="entry name" value="Znf_C2H2_sf"/>
</dbReference>
<feature type="domain" description="C2H2-type" evidence="12">
    <location>
        <begin position="36"/>
        <end position="58"/>
    </location>
</feature>
<feature type="domain" description="C2H2-type" evidence="12">
    <location>
        <begin position="156"/>
        <end position="183"/>
    </location>
</feature>
<evidence type="ECO:0000259" key="12">
    <source>
        <dbReference type="PROSITE" id="PS50157"/>
    </source>
</evidence>
<keyword evidence="9" id="KW-0539">Nucleus</keyword>
<feature type="domain" description="C2H2-type" evidence="12">
    <location>
        <begin position="184"/>
        <end position="211"/>
    </location>
</feature>
<evidence type="ECO:0000256" key="10">
    <source>
        <dbReference type="PROSITE-ProRule" id="PRU00042"/>
    </source>
</evidence>
<evidence type="ECO:0000256" key="4">
    <source>
        <dbReference type="ARBA" id="ARBA00022771"/>
    </source>
</evidence>
<dbReference type="InterPro" id="IPR013087">
    <property type="entry name" value="Znf_C2H2_type"/>
</dbReference>
<dbReference type="FunFam" id="3.30.160.60:FF:001732">
    <property type="entry name" value="Zgc:162936"/>
    <property type="match status" value="1"/>
</dbReference>
<dbReference type="Gene3D" id="3.30.160.60">
    <property type="entry name" value="Classic Zinc Finger"/>
    <property type="match status" value="5"/>
</dbReference>
<dbReference type="PANTHER" id="PTHR24384">
    <property type="entry name" value="FINGER PUTATIVE TRANSCRIPTION FACTOR FAMILY-RELATED"/>
    <property type="match status" value="1"/>
</dbReference>
<keyword evidence="14" id="KW-1185">Reference proteome</keyword>
<dbReference type="InterPro" id="IPR050752">
    <property type="entry name" value="C2H2-ZF_domain"/>
</dbReference>
<dbReference type="GO" id="GO:0045893">
    <property type="term" value="P:positive regulation of DNA-templated transcription"/>
    <property type="evidence" value="ECO:0007669"/>
    <property type="project" value="UniProtKB-ARBA"/>
</dbReference>
<comment type="subcellular location">
    <subcellularLocation>
        <location evidence="1">Nucleus</location>
    </subcellularLocation>
</comment>